<evidence type="ECO:0000256" key="2">
    <source>
        <dbReference type="ARBA" id="ARBA00022737"/>
    </source>
</evidence>
<dbReference type="InterPro" id="IPR000413">
    <property type="entry name" value="Integrin_alpha"/>
</dbReference>
<comment type="caution">
    <text evidence="6">The sequence shown here is derived from an EMBL/GenBank/DDBJ whole genome shotgun (WGS) entry which is preliminary data.</text>
</comment>
<evidence type="ECO:0000313" key="7">
    <source>
        <dbReference type="Proteomes" id="UP001596137"/>
    </source>
</evidence>
<keyword evidence="3" id="KW-0378">Hydrolase</keyword>
<sequence>MSASRASRLLAAAAAVAILPMSAALSPAAASVAACRDPGLAVAAPYATVDGQTHAGSVTLYQGNRAAVTLTQGTEGIADTPERGDSFGSAVATGDFDGDGCADLAIGASEEFAGTPVPDGADGNGVVHLLRGTSRGLRPSGTLDVTHLGRTRGTDRFGAALVAADLDGDGDDELIVGVPGLEGGGGVALFGMRGREPDGTGSLITQGTRWVGQDGAESDQFGAAVAAGDFDGDGKAELAIGAPGDDVGDKAAAGSFTIADPRARQAGMYTQNSPGMPGDSEKYDGLGGTLAAGDFNGDGRTDLAAGVPGEGLDAFQDGPMYGDGAVHVLYGRRGGLTAIGGEFWSRKTAGVSGRNRPTDRLGSALAAGDLNGDGDAELAIGVPGGNAVLVLAGTRTGGLTANHNLTVTGRKGHPGDAYGTSVAITPSGLVVGAPGGGRVVLVPSTVRKGSYTGLRPATSTTLSGPAGALFGFAVTR</sequence>
<dbReference type="InterPro" id="IPR013519">
    <property type="entry name" value="Int_alpha_beta-p"/>
</dbReference>
<evidence type="ECO:0000256" key="5">
    <source>
        <dbReference type="SAM" id="SignalP"/>
    </source>
</evidence>
<dbReference type="Pfam" id="PF01839">
    <property type="entry name" value="FG-GAP"/>
    <property type="match status" value="5"/>
</dbReference>
<reference evidence="7" key="1">
    <citation type="journal article" date="2019" name="Int. J. Syst. Evol. Microbiol.">
        <title>The Global Catalogue of Microorganisms (GCM) 10K type strain sequencing project: providing services to taxonomists for standard genome sequencing and annotation.</title>
        <authorList>
            <consortium name="The Broad Institute Genomics Platform"/>
            <consortium name="The Broad Institute Genome Sequencing Center for Infectious Disease"/>
            <person name="Wu L."/>
            <person name="Ma J."/>
        </authorList>
    </citation>
    <scope>NUCLEOTIDE SEQUENCE [LARGE SCALE GENOMIC DNA]</scope>
    <source>
        <strain evidence="7">JCM 30346</strain>
    </source>
</reference>
<evidence type="ECO:0000256" key="3">
    <source>
        <dbReference type="ARBA" id="ARBA00022801"/>
    </source>
</evidence>
<dbReference type="SUPFAM" id="SSF69318">
    <property type="entry name" value="Integrin alpha N-terminal domain"/>
    <property type="match status" value="1"/>
</dbReference>
<evidence type="ECO:0000313" key="6">
    <source>
        <dbReference type="EMBL" id="MFC6080552.1"/>
    </source>
</evidence>
<name>A0ABW1NCM2_9ACTN</name>
<dbReference type="PROSITE" id="PS51470">
    <property type="entry name" value="FG_GAP"/>
    <property type="match status" value="3"/>
</dbReference>
<evidence type="ECO:0000256" key="1">
    <source>
        <dbReference type="ARBA" id="ARBA00022729"/>
    </source>
</evidence>
<keyword evidence="2" id="KW-0677">Repeat</keyword>
<feature type="signal peptide" evidence="5">
    <location>
        <begin position="1"/>
        <end position="23"/>
    </location>
</feature>
<accession>A0ABW1NCM2</accession>
<keyword evidence="4" id="KW-0325">Glycoprotein</keyword>
<protein>
    <submittedName>
        <fullName evidence="6">FG-GAP repeat protein</fullName>
    </submittedName>
</protein>
<dbReference type="PANTHER" id="PTHR23221:SF7">
    <property type="entry name" value="PHOSPHATIDYLINOSITOL-GLYCAN-SPECIFIC PHOSPHOLIPASE D"/>
    <property type="match status" value="1"/>
</dbReference>
<dbReference type="PROSITE" id="PS51257">
    <property type="entry name" value="PROKAR_LIPOPROTEIN"/>
    <property type="match status" value="1"/>
</dbReference>
<dbReference type="InterPro" id="IPR028994">
    <property type="entry name" value="Integrin_alpha_N"/>
</dbReference>
<gene>
    <name evidence="6" type="ORF">ACFP1K_05240</name>
</gene>
<keyword evidence="7" id="KW-1185">Reference proteome</keyword>
<dbReference type="RefSeq" id="WP_380747448.1">
    <property type="nucleotide sequence ID" value="NZ_JBHSRF010000005.1"/>
</dbReference>
<evidence type="ECO:0000256" key="4">
    <source>
        <dbReference type="ARBA" id="ARBA00023180"/>
    </source>
</evidence>
<dbReference type="PANTHER" id="PTHR23221">
    <property type="entry name" value="GLYCOSYLPHOSPHATIDYLINOSITOL PHOSPHOLIPASE D"/>
    <property type="match status" value="1"/>
</dbReference>
<keyword evidence="1 5" id="KW-0732">Signal</keyword>
<organism evidence="6 7">
    <name type="scientific">Sphaerisporangium aureirubrum</name>
    <dbReference type="NCBI Taxonomy" id="1544736"/>
    <lineage>
        <taxon>Bacteria</taxon>
        <taxon>Bacillati</taxon>
        <taxon>Actinomycetota</taxon>
        <taxon>Actinomycetes</taxon>
        <taxon>Streptosporangiales</taxon>
        <taxon>Streptosporangiaceae</taxon>
        <taxon>Sphaerisporangium</taxon>
    </lineage>
</organism>
<dbReference type="EMBL" id="JBHSRF010000005">
    <property type="protein sequence ID" value="MFC6080552.1"/>
    <property type="molecule type" value="Genomic_DNA"/>
</dbReference>
<feature type="chain" id="PRO_5046557461" evidence="5">
    <location>
        <begin position="24"/>
        <end position="476"/>
    </location>
</feature>
<dbReference type="SMART" id="SM00191">
    <property type="entry name" value="Int_alpha"/>
    <property type="match status" value="6"/>
</dbReference>
<proteinExistence type="predicted"/>
<dbReference type="Proteomes" id="UP001596137">
    <property type="component" value="Unassembled WGS sequence"/>
</dbReference>
<dbReference type="Gene3D" id="2.130.10.130">
    <property type="entry name" value="Integrin alpha, N-terminal"/>
    <property type="match status" value="3"/>
</dbReference>
<dbReference type="InterPro" id="IPR013517">
    <property type="entry name" value="FG-GAP"/>
</dbReference>
<dbReference type="PRINTS" id="PR01185">
    <property type="entry name" value="INTEGRINA"/>
</dbReference>